<feature type="region of interest" description="Disordered" evidence="4">
    <location>
        <begin position="236"/>
        <end position="441"/>
    </location>
</feature>
<evidence type="ECO:0000256" key="4">
    <source>
        <dbReference type="SAM" id="MobiDB-lite"/>
    </source>
</evidence>
<feature type="compositionally biased region" description="Low complexity" evidence="4">
    <location>
        <begin position="339"/>
        <end position="357"/>
    </location>
</feature>
<dbReference type="SUPFAM" id="SSF48452">
    <property type="entry name" value="TPR-like"/>
    <property type="match status" value="1"/>
</dbReference>
<keyword evidence="2 3" id="KW-0802">TPR repeat</keyword>
<accession>A0A150H4I1</accession>
<dbReference type="AlphaFoldDB" id="A0A150H4I1"/>
<keyword evidence="1" id="KW-0677">Repeat</keyword>
<dbReference type="GO" id="GO:0006368">
    <property type="term" value="P:transcription elongation by RNA polymerase II"/>
    <property type="evidence" value="ECO:0007669"/>
    <property type="project" value="TreeGrafter"/>
</dbReference>
<organism evidence="5 6">
    <name type="scientific">Gonium pectorale</name>
    <name type="common">Green alga</name>
    <dbReference type="NCBI Taxonomy" id="33097"/>
    <lineage>
        <taxon>Eukaryota</taxon>
        <taxon>Viridiplantae</taxon>
        <taxon>Chlorophyta</taxon>
        <taxon>core chlorophytes</taxon>
        <taxon>Chlorophyceae</taxon>
        <taxon>CS clade</taxon>
        <taxon>Chlamydomonadales</taxon>
        <taxon>Volvocaceae</taxon>
        <taxon>Gonium</taxon>
    </lineage>
</organism>
<feature type="compositionally biased region" description="Gly residues" evidence="4">
    <location>
        <begin position="405"/>
        <end position="416"/>
    </location>
</feature>
<sequence length="441" mass="48082">MALSDGFLTIPDVLINLANVHLARGEHADAGHLYRTALDKLEHKHHPQVLLYLARALYDSNKLSEAQSCLKKAIHLAPTDYKLRFNYALTMQEWAVRTFRKERPAGDPTKLQDFQRAETLLKEAHRHYEHLKVLGRERSGLDDTKLNAHVNFCAAQLNKTPELLDAAVKEDYEARLRRHEQIKMREAAEADRRAEELRKRAEEEEARRRRDEMAREAQERLEARKAEWRQREELIAEVEGGGGGGEGGRKRRRGEGAAGGGGGKKRKEKGSRKGRREEVGDAFGDDEEAVLPSEEPEYDERAGGLPSEDADEAGAGTEDGEGGEGAGRGGGKRRRQRLRAAAVAAEDGGAADTTAGLEDVEEEPGGQADAMQVEANGGEEAEAGAGRRGRRGRAALEDEEDEEGGTGGAAADGTGGTAEAATEAGGTQDLHRDLFGDEDED</sequence>
<dbReference type="GO" id="GO:0016593">
    <property type="term" value="C:Cdc73/Paf1 complex"/>
    <property type="evidence" value="ECO:0007669"/>
    <property type="project" value="TreeGrafter"/>
</dbReference>
<feature type="compositionally biased region" description="Acidic residues" evidence="4">
    <location>
        <begin position="308"/>
        <end position="322"/>
    </location>
</feature>
<dbReference type="PROSITE" id="PS50005">
    <property type="entry name" value="TPR"/>
    <property type="match status" value="1"/>
</dbReference>
<evidence type="ECO:0000313" key="5">
    <source>
        <dbReference type="EMBL" id="KXZ56962.1"/>
    </source>
</evidence>
<dbReference type="STRING" id="33097.A0A150H4I1"/>
<dbReference type="PANTHER" id="PTHR14027">
    <property type="entry name" value="RNA POLYMERASE-ASSOCIATED PROTEIN CTR9"/>
    <property type="match status" value="1"/>
</dbReference>
<dbReference type="PANTHER" id="PTHR14027:SF2">
    <property type="entry name" value="RNA POLYMERASE-ASSOCIATED PROTEIN CTR9 HOMOLOG"/>
    <property type="match status" value="1"/>
</dbReference>
<proteinExistence type="predicted"/>
<feature type="compositionally biased region" description="Acidic residues" evidence="4">
    <location>
        <begin position="283"/>
        <end position="298"/>
    </location>
</feature>
<evidence type="ECO:0000256" key="2">
    <source>
        <dbReference type="ARBA" id="ARBA00022803"/>
    </source>
</evidence>
<feature type="compositionally biased region" description="Basic residues" evidence="4">
    <location>
        <begin position="263"/>
        <end position="274"/>
    </location>
</feature>
<dbReference type="OrthoDB" id="343875at2759"/>
<dbReference type="InterPro" id="IPR019734">
    <property type="entry name" value="TPR_rpt"/>
</dbReference>
<keyword evidence="6" id="KW-1185">Reference proteome</keyword>
<gene>
    <name evidence="5" type="ORF">GPECTOR_1g869</name>
</gene>
<dbReference type="Pfam" id="PF14559">
    <property type="entry name" value="TPR_19"/>
    <property type="match status" value="1"/>
</dbReference>
<evidence type="ECO:0000256" key="1">
    <source>
        <dbReference type="ARBA" id="ARBA00022737"/>
    </source>
</evidence>
<dbReference type="Gene3D" id="1.25.40.10">
    <property type="entry name" value="Tetratricopeptide repeat domain"/>
    <property type="match status" value="1"/>
</dbReference>
<dbReference type="EMBL" id="LSYV01000002">
    <property type="protein sequence ID" value="KXZ56962.1"/>
    <property type="molecule type" value="Genomic_DNA"/>
</dbReference>
<comment type="caution">
    <text evidence="5">The sequence shown here is derived from an EMBL/GenBank/DDBJ whole genome shotgun (WGS) entry which is preliminary data.</text>
</comment>
<dbReference type="Proteomes" id="UP000075714">
    <property type="component" value="Unassembled WGS sequence"/>
</dbReference>
<name>A0A150H4I1_GONPE</name>
<dbReference type="SMART" id="SM00028">
    <property type="entry name" value="TPR"/>
    <property type="match status" value="2"/>
</dbReference>
<dbReference type="GO" id="GO:0006355">
    <property type="term" value="P:regulation of DNA-templated transcription"/>
    <property type="evidence" value="ECO:0007669"/>
    <property type="project" value="InterPro"/>
</dbReference>
<evidence type="ECO:0000313" key="6">
    <source>
        <dbReference type="Proteomes" id="UP000075714"/>
    </source>
</evidence>
<protein>
    <submittedName>
        <fullName evidence="5">Uncharacterized protein</fullName>
    </submittedName>
</protein>
<dbReference type="GO" id="GO:0000993">
    <property type="term" value="F:RNA polymerase II complex binding"/>
    <property type="evidence" value="ECO:0007669"/>
    <property type="project" value="TreeGrafter"/>
</dbReference>
<feature type="compositionally biased region" description="Low complexity" evidence="4">
    <location>
        <begin position="417"/>
        <end position="427"/>
    </location>
</feature>
<evidence type="ECO:0000256" key="3">
    <source>
        <dbReference type="PROSITE-ProRule" id="PRU00339"/>
    </source>
</evidence>
<feature type="repeat" description="TPR" evidence="3">
    <location>
        <begin position="47"/>
        <end position="80"/>
    </location>
</feature>
<reference evidence="6" key="1">
    <citation type="journal article" date="2016" name="Nat. Commun.">
        <title>The Gonium pectorale genome demonstrates co-option of cell cycle regulation during the evolution of multicellularity.</title>
        <authorList>
            <person name="Hanschen E.R."/>
            <person name="Marriage T.N."/>
            <person name="Ferris P.J."/>
            <person name="Hamaji T."/>
            <person name="Toyoda A."/>
            <person name="Fujiyama A."/>
            <person name="Neme R."/>
            <person name="Noguchi H."/>
            <person name="Minakuchi Y."/>
            <person name="Suzuki M."/>
            <person name="Kawai-Toyooka H."/>
            <person name="Smith D.R."/>
            <person name="Sparks H."/>
            <person name="Anderson J."/>
            <person name="Bakaric R."/>
            <person name="Luria V."/>
            <person name="Karger A."/>
            <person name="Kirschner M.W."/>
            <person name="Durand P.M."/>
            <person name="Michod R.E."/>
            <person name="Nozaki H."/>
            <person name="Olson B.J."/>
        </authorList>
    </citation>
    <scope>NUCLEOTIDE SEQUENCE [LARGE SCALE GENOMIC DNA]</scope>
    <source>
        <strain evidence="6">NIES-2863</strain>
    </source>
</reference>
<feature type="region of interest" description="Disordered" evidence="4">
    <location>
        <begin position="186"/>
        <end position="211"/>
    </location>
</feature>
<dbReference type="InterPro" id="IPR011990">
    <property type="entry name" value="TPR-like_helical_dom_sf"/>
</dbReference>
<dbReference type="InterPro" id="IPR031101">
    <property type="entry name" value="Ctr9"/>
</dbReference>